<dbReference type="RefSeq" id="WP_346581831.1">
    <property type="nucleotide sequence ID" value="NZ_JBDJLH010000011.1"/>
</dbReference>
<keyword evidence="1" id="KW-0472">Membrane</keyword>
<reference evidence="2 3" key="1">
    <citation type="submission" date="2024-04" db="EMBL/GenBank/DDBJ databases">
        <title>WGS of bacteria from Torrens River.</title>
        <authorList>
            <person name="Wyrsch E.R."/>
            <person name="Drigo B."/>
        </authorList>
    </citation>
    <scope>NUCLEOTIDE SEQUENCE [LARGE SCALE GENOMIC DNA]</scope>
    <source>
        <strain evidence="2 3">TWI391</strain>
    </source>
</reference>
<dbReference type="PROSITE" id="PS51257">
    <property type="entry name" value="PROKAR_LIPOPROTEIN"/>
    <property type="match status" value="1"/>
</dbReference>
<gene>
    <name evidence="2" type="ORF">ABE541_17025</name>
</gene>
<keyword evidence="1" id="KW-1133">Transmembrane helix</keyword>
<evidence type="ECO:0000256" key="1">
    <source>
        <dbReference type="SAM" id="Phobius"/>
    </source>
</evidence>
<keyword evidence="3" id="KW-1185">Reference proteome</keyword>
<evidence type="ECO:0000313" key="3">
    <source>
        <dbReference type="Proteomes" id="UP001409291"/>
    </source>
</evidence>
<evidence type="ECO:0000313" key="2">
    <source>
        <dbReference type="EMBL" id="MEN5378968.1"/>
    </source>
</evidence>
<keyword evidence="1" id="KW-0812">Transmembrane</keyword>
<dbReference type="EMBL" id="JBDJNQ010000008">
    <property type="protein sequence ID" value="MEN5378968.1"/>
    <property type="molecule type" value="Genomic_DNA"/>
</dbReference>
<dbReference type="Proteomes" id="UP001409291">
    <property type="component" value="Unassembled WGS sequence"/>
</dbReference>
<organism evidence="2 3">
    <name type="scientific">Sphingobacterium kitahiroshimense</name>
    <dbReference type="NCBI Taxonomy" id="470446"/>
    <lineage>
        <taxon>Bacteria</taxon>
        <taxon>Pseudomonadati</taxon>
        <taxon>Bacteroidota</taxon>
        <taxon>Sphingobacteriia</taxon>
        <taxon>Sphingobacteriales</taxon>
        <taxon>Sphingobacteriaceae</taxon>
        <taxon>Sphingobacterium</taxon>
    </lineage>
</organism>
<name>A0ABV0BY97_9SPHI</name>
<feature type="transmembrane region" description="Helical" evidence="1">
    <location>
        <begin position="15"/>
        <end position="32"/>
    </location>
</feature>
<protein>
    <recommendedName>
        <fullName evidence="4">Lipoprotein</fullName>
    </recommendedName>
</protein>
<accession>A0ABV0BY97</accession>
<evidence type="ECO:0008006" key="4">
    <source>
        <dbReference type="Google" id="ProtNLM"/>
    </source>
</evidence>
<sequence length="128" mass="14018">MKNQGIRIVVCTKQIIYSLMIVGFVLLTSCIVKNSLLSAISAQSHTEKSTTYVAYSVSSSADKCAISEAANRGAQKDSLKLTLFLADVVISAAIFVKSLDYHQVQKVFNPFKKAGLPLIWLMTCTLRL</sequence>
<comment type="caution">
    <text evidence="2">The sequence shown here is derived from an EMBL/GenBank/DDBJ whole genome shotgun (WGS) entry which is preliminary data.</text>
</comment>
<proteinExistence type="predicted"/>